<comment type="caution">
    <text evidence="1">The sequence shown here is derived from an EMBL/GenBank/DDBJ whole genome shotgun (WGS) entry which is preliminary data.</text>
</comment>
<reference evidence="1 2" key="1">
    <citation type="submission" date="2019-07" db="EMBL/GenBank/DDBJ databases">
        <title>Whole genome shotgun sequence of Halobacillus faecis NBRC 103569.</title>
        <authorList>
            <person name="Hosoyama A."/>
            <person name="Uohara A."/>
            <person name="Ohji S."/>
            <person name="Ichikawa N."/>
        </authorList>
    </citation>
    <scope>NUCLEOTIDE SEQUENCE [LARGE SCALE GENOMIC DNA]</scope>
    <source>
        <strain evidence="1 2">NBRC 103569</strain>
    </source>
</reference>
<organism evidence="1 2">
    <name type="scientific">Halobacillus faecis</name>
    <dbReference type="NCBI Taxonomy" id="360184"/>
    <lineage>
        <taxon>Bacteria</taxon>
        <taxon>Bacillati</taxon>
        <taxon>Bacillota</taxon>
        <taxon>Bacilli</taxon>
        <taxon>Bacillales</taxon>
        <taxon>Bacillaceae</taxon>
        <taxon>Halobacillus</taxon>
    </lineage>
</organism>
<dbReference type="AlphaFoldDB" id="A0A511WX43"/>
<accession>A0A511WX43</accession>
<name>A0A511WX43_9BACI</name>
<keyword evidence="2" id="KW-1185">Reference proteome</keyword>
<sequence>MEGVFKIGLSSMSMSEMRVAMSLLKKATNVQIELNRTPFKREFIDRATPVVWFGENVPGNIVTIGTNPSSREFLGRDKKLLTGSQSRLYIRSEGVSLEDYKQDEQQLKASIKYFRTYFHRNTAYRNWFGKENGAKLEGFLNGMRGSLYKTNAYTPVVHTDFFPIPTKSQMGKLREKKQLLHAAFTKNLLVETLDFLAPSLIVVLGREHCKRFDTMNTNGKFGEVKSVDDFPAARYQLSTYSRSKIPVVGLHFKPSEQFLGLGGKSDVNGRSHGEYGKRSSLYHIGKEIQMDVDHTIIG</sequence>
<gene>
    <name evidence="1" type="ORF">HFA01_31850</name>
</gene>
<dbReference type="OrthoDB" id="2354931at2"/>
<evidence type="ECO:0000313" key="1">
    <source>
        <dbReference type="EMBL" id="GEN54923.1"/>
    </source>
</evidence>
<dbReference type="EMBL" id="BJYD01000028">
    <property type="protein sequence ID" value="GEN54923.1"/>
    <property type="molecule type" value="Genomic_DNA"/>
</dbReference>
<proteinExistence type="predicted"/>
<dbReference type="RefSeq" id="WP_146818005.1">
    <property type="nucleotide sequence ID" value="NZ_BJYD01000028.1"/>
</dbReference>
<evidence type="ECO:0008006" key="3">
    <source>
        <dbReference type="Google" id="ProtNLM"/>
    </source>
</evidence>
<dbReference type="Proteomes" id="UP000321886">
    <property type="component" value="Unassembled WGS sequence"/>
</dbReference>
<evidence type="ECO:0000313" key="2">
    <source>
        <dbReference type="Proteomes" id="UP000321886"/>
    </source>
</evidence>
<protein>
    <recommendedName>
        <fullName evidence="3">Uracil-DNA glycosylase-like domain-containing protein</fullName>
    </recommendedName>
</protein>